<dbReference type="GO" id="GO:0046872">
    <property type="term" value="F:metal ion binding"/>
    <property type="evidence" value="ECO:0007669"/>
    <property type="project" value="UniProtKB-KW"/>
</dbReference>
<dbReference type="SUPFAM" id="SSF55811">
    <property type="entry name" value="Nudix"/>
    <property type="match status" value="1"/>
</dbReference>
<dbReference type="RefSeq" id="WP_162658415.1">
    <property type="nucleotide sequence ID" value="NZ_LR593887.1"/>
</dbReference>
<evidence type="ECO:0000313" key="9">
    <source>
        <dbReference type="Proteomes" id="UP000464378"/>
    </source>
</evidence>
<dbReference type="PANTHER" id="PTHR10885:SF0">
    <property type="entry name" value="ISOPENTENYL-DIPHOSPHATE DELTA-ISOMERASE"/>
    <property type="match status" value="1"/>
</dbReference>
<evidence type="ECO:0000259" key="7">
    <source>
        <dbReference type="PROSITE" id="PS51462"/>
    </source>
</evidence>
<keyword evidence="5 6" id="KW-0460">Magnesium</keyword>
<evidence type="ECO:0000256" key="6">
    <source>
        <dbReference type="PIRSR" id="PIRSR017340-1"/>
    </source>
</evidence>
<dbReference type="InParanoid" id="A0A6C2YQR2"/>
<dbReference type="PIRSF" id="PIRSF017340">
    <property type="entry name" value="Nudix_hydro"/>
    <property type="match status" value="1"/>
</dbReference>
<organism evidence="8">
    <name type="scientific">Tuwongella immobilis</name>
    <dbReference type="NCBI Taxonomy" id="692036"/>
    <lineage>
        <taxon>Bacteria</taxon>
        <taxon>Pseudomonadati</taxon>
        <taxon>Planctomycetota</taxon>
        <taxon>Planctomycetia</taxon>
        <taxon>Gemmatales</taxon>
        <taxon>Gemmataceae</taxon>
        <taxon>Tuwongella</taxon>
    </lineage>
</organism>
<keyword evidence="3 6" id="KW-0479">Metal-binding</keyword>
<sequence length="173" mass="19195">MAGDPGQELVDILDEAGRVIGQATRRVMRTYRLPHRCCYLLVFNDRGEILVHQRTATKDVFPSYWDVCVGGVPAAGESFAQSARREGHEELGVPIEPTFLFSVRYSDAATVVFGEVFRVIHNGPFAFQPEEVTQGRFVTLAALQAGIQSGEFSPICPDGWMVWQQFQSGNWGA</sequence>
<evidence type="ECO:0000256" key="3">
    <source>
        <dbReference type="ARBA" id="ARBA00022723"/>
    </source>
</evidence>
<dbReference type="InterPro" id="IPR000086">
    <property type="entry name" value="NUDIX_hydrolase_dom"/>
</dbReference>
<feature type="domain" description="Nudix hydrolase" evidence="7">
    <location>
        <begin position="33"/>
        <end position="162"/>
    </location>
</feature>
<dbReference type="GO" id="GO:0016817">
    <property type="term" value="F:hydrolase activity, acting on acid anhydrides"/>
    <property type="evidence" value="ECO:0007669"/>
    <property type="project" value="InterPro"/>
</dbReference>
<comment type="similarity">
    <text evidence="2">Belongs to the Nudix hydrolase family.</text>
</comment>
<dbReference type="EMBL" id="LR586016">
    <property type="protein sequence ID" value="VIP03335.1"/>
    <property type="molecule type" value="Genomic_DNA"/>
</dbReference>
<accession>A0A6C2YQR2</accession>
<dbReference type="PROSITE" id="PS51462">
    <property type="entry name" value="NUDIX"/>
    <property type="match status" value="1"/>
</dbReference>
<dbReference type="PANTHER" id="PTHR10885">
    <property type="entry name" value="ISOPENTENYL-DIPHOSPHATE DELTA-ISOMERASE"/>
    <property type="match status" value="1"/>
</dbReference>
<feature type="binding site" evidence="6">
    <location>
        <position position="90"/>
    </location>
    <ligand>
        <name>Mg(2+)</name>
        <dbReference type="ChEBI" id="CHEBI:18420"/>
    </ligand>
</feature>
<evidence type="ECO:0000256" key="2">
    <source>
        <dbReference type="ARBA" id="ARBA00005582"/>
    </source>
</evidence>
<reference evidence="8" key="1">
    <citation type="submission" date="2019-04" db="EMBL/GenBank/DDBJ databases">
        <authorList>
            <consortium name="Science for Life Laboratories"/>
        </authorList>
    </citation>
    <scope>NUCLEOTIDE SEQUENCE</scope>
    <source>
        <strain evidence="8">MBLW1</strain>
    </source>
</reference>
<gene>
    <name evidence="8" type="ORF">GMBLW1_06250</name>
</gene>
<dbReference type="FunCoup" id="A0A6C2YQR2">
    <property type="interactions" value="21"/>
</dbReference>
<dbReference type="Proteomes" id="UP000464378">
    <property type="component" value="Chromosome"/>
</dbReference>
<proteinExistence type="inferred from homology"/>
<evidence type="ECO:0000313" key="8">
    <source>
        <dbReference type="EMBL" id="VIP03335.1"/>
    </source>
</evidence>
<name>A0A6C2YQR2_9BACT</name>
<evidence type="ECO:0000256" key="4">
    <source>
        <dbReference type="ARBA" id="ARBA00022801"/>
    </source>
</evidence>
<evidence type="ECO:0000256" key="5">
    <source>
        <dbReference type="ARBA" id="ARBA00022842"/>
    </source>
</evidence>
<feature type="binding site" evidence="6">
    <location>
        <position position="86"/>
    </location>
    <ligand>
        <name>Mg(2+)</name>
        <dbReference type="ChEBI" id="CHEBI:18420"/>
    </ligand>
</feature>
<dbReference type="AlphaFoldDB" id="A0A6C2YQR2"/>
<keyword evidence="9" id="KW-1185">Reference proteome</keyword>
<comment type="cofactor">
    <cofactor evidence="1">
        <name>Mg(2+)</name>
        <dbReference type="ChEBI" id="CHEBI:18420"/>
    </cofactor>
</comment>
<dbReference type="EMBL" id="LR593887">
    <property type="protein sequence ID" value="VTS04042.1"/>
    <property type="molecule type" value="Genomic_DNA"/>
</dbReference>
<dbReference type="KEGG" id="tim:GMBLW1_06250"/>
<dbReference type="Pfam" id="PF00293">
    <property type="entry name" value="NUDIX"/>
    <property type="match status" value="1"/>
</dbReference>
<dbReference type="InterPro" id="IPR024195">
    <property type="entry name" value="NUDIX_hydrolase_YfcD_pred"/>
</dbReference>
<dbReference type="InterPro" id="IPR015797">
    <property type="entry name" value="NUDIX_hydrolase-like_dom_sf"/>
</dbReference>
<protein>
    <recommendedName>
        <fullName evidence="7">Nudix hydrolase domain-containing protein</fullName>
    </recommendedName>
</protein>
<keyword evidence="4 8" id="KW-0378">Hydrolase</keyword>
<dbReference type="Gene3D" id="3.90.79.10">
    <property type="entry name" value="Nucleoside Triphosphate Pyrophosphohydrolase"/>
    <property type="match status" value="1"/>
</dbReference>
<evidence type="ECO:0000256" key="1">
    <source>
        <dbReference type="ARBA" id="ARBA00001946"/>
    </source>
</evidence>
<dbReference type="CDD" id="cd04697">
    <property type="entry name" value="NUDIX_Hydrolase"/>
    <property type="match status" value="1"/>
</dbReference>